<comment type="caution">
    <text evidence="4">The sequence shown here is derived from an EMBL/GenBank/DDBJ whole genome shotgun (WGS) entry which is preliminary data.</text>
</comment>
<gene>
    <name evidence="4" type="ORF">LCGC14_1146960</name>
</gene>
<feature type="region of interest" description="Disordered" evidence="2">
    <location>
        <begin position="120"/>
        <end position="146"/>
    </location>
</feature>
<evidence type="ECO:0000259" key="3">
    <source>
        <dbReference type="Pfam" id="PF08401"/>
    </source>
</evidence>
<accession>A0A0F9Q2A2</accession>
<dbReference type="AlphaFoldDB" id="A0A0F9Q2A2"/>
<dbReference type="Pfam" id="PF08401">
    <property type="entry name" value="ArdcN"/>
    <property type="match status" value="1"/>
</dbReference>
<protein>
    <recommendedName>
        <fullName evidence="3">N-terminal domain-containing protein</fullName>
    </recommendedName>
</protein>
<feature type="coiled-coil region" evidence="1">
    <location>
        <begin position="1"/>
        <end position="28"/>
    </location>
</feature>
<evidence type="ECO:0000256" key="2">
    <source>
        <dbReference type="SAM" id="MobiDB-lite"/>
    </source>
</evidence>
<evidence type="ECO:0000313" key="4">
    <source>
        <dbReference type="EMBL" id="KKM99532.1"/>
    </source>
</evidence>
<feature type="compositionally biased region" description="Pro residues" evidence="2">
    <location>
        <begin position="128"/>
        <end position="142"/>
    </location>
</feature>
<name>A0A0F9Q2A2_9ZZZZ</name>
<organism evidence="4">
    <name type="scientific">marine sediment metagenome</name>
    <dbReference type="NCBI Taxonomy" id="412755"/>
    <lineage>
        <taxon>unclassified sequences</taxon>
        <taxon>metagenomes</taxon>
        <taxon>ecological metagenomes</taxon>
    </lineage>
</organism>
<feature type="domain" description="N-terminal" evidence="3">
    <location>
        <begin position="42"/>
        <end position="96"/>
    </location>
</feature>
<dbReference type="GO" id="GO:0003697">
    <property type="term" value="F:single-stranded DNA binding"/>
    <property type="evidence" value="ECO:0007669"/>
    <property type="project" value="InterPro"/>
</dbReference>
<evidence type="ECO:0000256" key="1">
    <source>
        <dbReference type="SAM" id="Coils"/>
    </source>
</evidence>
<proteinExistence type="predicted"/>
<dbReference type="InterPro" id="IPR013610">
    <property type="entry name" value="ArdC_N"/>
</dbReference>
<sequence length="153" mass="16794">MQATTQARANKKARISELRRKLAGLTEAERKAFTDRGIIATVEGRTLSVNNTMMVYLQCNGNTPSVVGGYKQWIKAGRRVMKGQHGYSILFPVGQKDKETGEITGATHFYSGTIFDIGQTESIGTPATPEPEPQSQPMPAPQPVNKMKEWALV</sequence>
<dbReference type="EMBL" id="LAZR01005486">
    <property type="protein sequence ID" value="KKM99532.1"/>
    <property type="molecule type" value="Genomic_DNA"/>
</dbReference>
<reference evidence="4" key="1">
    <citation type="journal article" date="2015" name="Nature">
        <title>Complex archaea that bridge the gap between prokaryotes and eukaryotes.</title>
        <authorList>
            <person name="Spang A."/>
            <person name="Saw J.H."/>
            <person name="Jorgensen S.L."/>
            <person name="Zaremba-Niedzwiedzka K."/>
            <person name="Martijn J."/>
            <person name="Lind A.E."/>
            <person name="van Eijk R."/>
            <person name="Schleper C."/>
            <person name="Guy L."/>
            <person name="Ettema T.J."/>
        </authorList>
    </citation>
    <scope>NUCLEOTIDE SEQUENCE</scope>
</reference>
<keyword evidence="1" id="KW-0175">Coiled coil</keyword>